<dbReference type="PROSITE" id="PS51350">
    <property type="entry name" value="PTS_HPR_DOM"/>
    <property type="match status" value="1"/>
</dbReference>
<dbReference type="Gene3D" id="3.30.1340.10">
    <property type="entry name" value="HPr-like"/>
    <property type="match status" value="1"/>
</dbReference>
<dbReference type="PANTHER" id="PTHR33705:SF2">
    <property type="entry name" value="PHOSPHOCARRIER PROTEIN NPR"/>
    <property type="match status" value="1"/>
</dbReference>
<dbReference type="EMBL" id="JAHLFH010000118">
    <property type="protein sequence ID" value="MBU3819836.1"/>
    <property type="molecule type" value="Genomic_DNA"/>
</dbReference>
<comment type="subcellular location">
    <subcellularLocation>
        <location evidence="1">Cytoplasm</location>
    </subcellularLocation>
</comment>
<dbReference type="Proteomes" id="UP000824178">
    <property type="component" value="Unassembled WGS sequence"/>
</dbReference>
<evidence type="ECO:0000256" key="2">
    <source>
        <dbReference type="ARBA" id="ARBA00022490"/>
    </source>
</evidence>
<keyword evidence="2" id="KW-0963">Cytoplasm</keyword>
<dbReference type="NCBIfam" id="TIGR01003">
    <property type="entry name" value="PTS_HPr_family"/>
    <property type="match status" value="1"/>
</dbReference>
<evidence type="ECO:0000313" key="6">
    <source>
        <dbReference type="Proteomes" id="UP000824178"/>
    </source>
</evidence>
<keyword evidence="3" id="KW-0598">Phosphotransferase system</keyword>
<feature type="domain" description="HPr" evidence="4">
    <location>
        <begin position="1"/>
        <end position="85"/>
    </location>
</feature>
<reference evidence="5" key="1">
    <citation type="journal article" date="2021" name="PeerJ">
        <title>Extensive microbial diversity within the chicken gut microbiome revealed by metagenomics and culture.</title>
        <authorList>
            <person name="Gilroy R."/>
            <person name="Ravi A."/>
            <person name="Getino M."/>
            <person name="Pursley I."/>
            <person name="Horton D.L."/>
            <person name="Alikhan N.F."/>
            <person name="Baker D."/>
            <person name="Gharbi K."/>
            <person name="Hall N."/>
            <person name="Watson M."/>
            <person name="Adriaenssens E.M."/>
            <person name="Foster-Nyarko E."/>
            <person name="Jarju S."/>
            <person name="Secka A."/>
            <person name="Antonio M."/>
            <person name="Oren A."/>
            <person name="Chaudhuri R.R."/>
            <person name="La Ragione R."/>
            <person name="Hildebrand F."/>
            <person name="Pallen M.J."/>
        </authorList>
    </citation>
    <scope>NUCLEOTIDE SEQUENCE</scope>
    <source>
        <strain evidence="5">742</strain>
    </source>
</reference>
<proteinExistence type="predicted"/>
<accession>A0A9E2NQP0</accession>
<dbReference type="CDD" id="cd00367">
    <property type="entry name" value="PTS-HPr_like"/>
    <property type="match status" value="1"/>
</dbReference>
<dbReference type="GO" id="GO:0005737">
    <property type="term" value="C:cytoplasm"/>
    <property type="evidence" value="ECO:0007669"/>
    <property type="project" value="UniProtKB-SubCell"/>
</dbReference>
<organism evidence="5 6">
    <name type="scientific">Candidatus Faecalibacterium intestinavium</name>
    <dbReference type="NCBI Taxonomy" id="2838580"/>
    <lineage>
        <taxon>Bacteria</taxon>
        <taxon>Bacillati</taxon>
        <taxon>Bacillota</taxon>
        <taxon>Clostridia</taxon>
        <taxon>Eubacteriales</taxon>
        <taxon>Oscillospiraceae</taxon>
        <taxon>Faecalibacterium</taxon>
    </lineage>
</organism>
<protein>
    <submittedName>
        <fullName evidence="5">HPr family phosphocarrier protein</fullName>
    </submittedName>
</protein>
<dbReference type="InterPro" id="IPR035895">
    <property type="entry name" value="HPr-like_sf"/>
</dbReference>
<gene>
    <name evidence="5" type="ORF">H9864_05635</name>
</gene>
<dbReference type="PRINTS" id="PR00107">
    <property type="entry name" value="PHOSPHOCPHPR"/>
</dbReference>
<evidence type="ECO:0000256" key="1">
    <source>
        <dbReference type="ARBA" id="ARBA00004496"/>
    </source>
</evidence>
<reference evidence="5" key="2">
    <citation type="submission" date="2021-04" db="EMBL/GenBank/DDBJ databases">
        <authorList>
            <person name="Gilroy R."/>
        </authorList>
    </citation>
    <scope>NUCLEOTIDE SEQUENCE</scope>
    <source>
        <strain evidence="5">742</strain>
    </source>
</reference>
<comment type="caution">
    <text evidence="5">The sequence shown here is derived from an EMBL/GenBank/DDBJ whole genome shotgun (WGS) entry which is preliminary data.</text>
</comment>
<dbReference type="PANTHER" id="PTHR33705">
    <property type="entry name" value="PHOSPHOCARRIER PROTEIN HPR"/>
    <property type="match status" value="1"/>
</dbReference>
<evidence type="ECO:0000313" key="5">
    <source>
        <dbReference type="EMBL" id="MBU3819836.1"/>
    </source>
</evidence>
<dbReference type="AlphaFoldDB" id="A0A9E2NQP0"/>
<dbReference type="Pfam" id="PF00381">
    <property type="entry name" value="PTS-HPr"/>
    <property type="match status" value="1"/>
</dbReference>
<evidence type="ECO:0000256" key="3">
    <source>
        <dbReference type="ARBA" id="ARBA00022683"/>
    </source>
</evidence>
<dbReference type="SUPFAM" id="SSF55594">
    <property type="entry name" value="HPr-like"/>
    <property type="match status" value="1"/>
</dbReference>
<dbReference type="InterPro" id="IPR000032">
    <property type="entry name" value="HPr-like"/>
</dbReference>
<evidence type="ECO:0000259" key="4">
    <source>
        <dbReference type="PROSITE" id="PS51350"/>
    </source>
</evidence>
<name>A0A9E2NQP0_9FIRM</name>
<dbReference type="InterPro" id="IPR050399">
    <property type="entry name" value="HPr"/>
</dbReference>
<sequence length="85" mass="9093">MKEFQYTIKDACGIHARPAGLLVKVVKGFASTATLEKAGKTCDMRKLMALMGMGIKQGDTVTVKVEGDDEAEAAAAIEKFLTENV</sequence>
<dbReference type="GO" id="GO:0009401">
    <property type="term" value="P:phosphoenolpyruvate-dependent sugar phosphotransferase system"/>
    <property type="evidence" value="ECO:0007669"/>
    <property type="project" value="UniProtKB-KW"/>
</dbReference>